<name>A0A0F9MXY3_9ZZZZ</name>
<proteinExistence type="predicted"/>
<accession>A0A0F9MXY3</accession>
<dbReference type="EMBL" id="LAZR01009190">
    <property type="protein sequence ID" value="KKM74127.1"/>
    <property type="molecule type" value="Genomic_DNA"/>
</dbReference>
<reference evidence="2" key="1">
    <citation type="journal article" date="2015" name="Nature">
        <title>Complex archaea that bridge the gap between prokaryotes and eukaryotes.</title>
        <authorList>
            <person name="Spang A."/>
            <person name="Saw J.H."/>
            <person name="Jorgensen S.L."/>
            <person name="Zaremba-Niedzwiedzka K."/>
            <person name="Martijn J."/>
            <person name="Lind A.E."/>
            <person name="van Eijk R."/>
            <person name="Schleper C."/>
            <person name="Guy L."/>
            <person name="Ettema T.J."/>
        </authorList>
    </citation>
    <scope>NUCLEOTIDE SEQUENCE</scope>
</reference>
<evidence type="ECO:0000256" key="1">
    <source>
        <dbReference type="SAM" id="MobiDB-lite"/>
    </source>
</evidence>
<feature type="compositionally biased region" description="Polar residues" evidence="1">
    <location>
        <begin position="1"/>
        <end position="11"/>
    </location>
</feature>
<comment type="caution">
    <text evidence="2">The sequence shown here is derived from an EMBL/GenBank/DDBJ whole genome shotgun (WGS) entry which is preliminary data.</text>
</comment>
<sequence>MKITPQTQNPQTKRKNNSSLLLDPADFTKVEKFCLDEESEKAEYEKILNNPAFQIFRDEFVYDRLGHAQITIWYYDNS</sequence>
<gene>
    <name evidence="2" type="ORF">LCGC14_1403480</name>
</gene>
<protein>
    <submittedName>
        <fullName evidence="2">Uncharacterized protein</fullName>
    </submittedName>
</protein>
<dbReference type="AlphaFoldDB" id="A0A0F9MXY3"/>
<feature type="region of interest" description="Disordered" evidence="1">
    <location>
        <begin position="1"/>
        <end position="20"/>
    </location>
</feature>
<evidence type="ECO:0000313" key="2">
    <source>
        <dbReference type="EMBL" id="KKM74127.1"/>
    </source>
</evidence>
<organism evidence="2">
    <name type="scientific">marine sediment metagenome</name>
    <dbReference type="NCBI Taxonomy" id="412755"/>
    <lineage>
        <taxon>unclassified sequences</taxon>
        <taxon>metagenomes</taxon>
        <taxon>ecological metagenomes</taxon>
    </lineage>
</organism>